<evidence type="ECO:0000313" key="3">
    <source>
        <dbReference type="Proteomes" id="UP000011083"/>
    </source>
</evidence>
<dbReference type="GO" id="GO:0010890">
    <property type="term" value="P:positive regulation of triglyceride storage"/>
    <property type="evidence" value="ECO:0007669"/>
    <property type="project" value="TreeGrafter"/>
</dbReference>
<dbReference type="GO" id="GO:0005829">
    <property type="term" value="C:cytosol"/>
    <property type="evidence" value="ECO:0007669"/>
    <property type="project" value="TreeGrafter"/>
</dbReference>
<dbReference type="Proteomes" id="UP000011083">
    <property type="component" value="Unassembled WGS sequence"/>
</dbReference>
<evidence type="ECO:0000313" key="2">
    <source>
        <dbReference type="EMBL" id="ELR25268.1"/>
    </source>
</evidence>
<proteinExistence type="predicted"/>
<dbReference type="RefSeq" id="XP_004368023.1">
    <property type="nucleotide sequence ID" value="XM_004367966.1"/>
</dbReference>
<feature type="compositionally biased region" description="Low complexity" evidence="1">
    <location>
        <begin position="310"/>
        <end position="328"/>
    </location>
</feature>
<name>L8HKR8_ACACF</name>
<dbReference type="OrthoDB" id="376826at2759"/>
<dbReference type="GO" id="GO:0005811">
    <property type="term" value="C:lipid droplet"/>
    <property type="evidence" value="ECO:0007669"/>
    <property type="project" value="TreeGrafter"/>
</dbReference>
<feature type="compositionally biased region" description="Acidic residues" evidence="1">
    <location>
        <begin position="399"/>
        <end position="416"/>
    </location>
</feature>
<dbReference type="KEGG" id="acan:ACA1_290420"/>
<accession>L8HKR8</accession>
<keyword evidence="3" id="KW-1185">Reference proteome</keyword>
<dbReference type="GeneID" id="14926314"/>
<dbReference type="PANTHER" id="PTHR14024:SF49">
    <property type="entry name" value="LIPID STORAGE DROPLETS SURFACE-BINDING PROTEIN 1"/>
    <property type="match status" value="1"/>
</dbReference>
<reference evidence="2 3" key="1">
    <citation type="journal article" date="2013" name="Genome Biol.">
        <title>Genome of Acanthamoeba castellanii highlights extensive lateral gene transfer and early evolution of tyrosine kinase signaling.</title>
        <authorList>
            <person name="Clarke M."/>
            <person name="Lohan A.J."/>
            <person name="Liu B."/>
            <person name="Lagkouvardos I."/>
            <person name="Roy S."/>
            <person name="Zafar N."/>
            <person name="Bertelli C."/>
            <person name="Schilde C."/>
            <person name="Kianianmomeni A."/>
            <person name="Burglin T.R."/>
            <person name="Frech C."/>
            <person name="Turcotte B."/>
            <person name="Kopec K.O."/>
            <person name="Synnott J.M."/>
            <person name="Choo C."/>
            <person name="Paponov I."/>
            <person name="Finkler A."/>
            <person name="Soon Heng Tan C."/>
            <person name="Hutchins A.P."/>
            <person name="Weinmeier T."/>
            <person name="Rattei T."/>
            <person name="Chu J.S."/>
            <person name="Gimenez G."/>
            <person name="Irimia M."/>
            <person name="Rigden D.J."/>
            <person name="Fitzpatrick D.A."/>
            <person name="Lorenzo-Morales J."/>
            <person name="Bateman A."/>
            <person name="Chiu C.H."/>
            <person name="Tang P."/>
            <person name="Hegemann P."/>
            <person name="Fromm H."/>
            <person name="Raoult D."/>
            <person name="Greub G."/>
            <person name="Miranda-Saavedra D."/>
            <person name="Chen N."/>
            <person name="Nash P."/>
            <person name="Ginger M.L."/>
            <person name="Horn M."/>
            <person name="Schaap P."/>
            <person name="Caler L."/>
            <person name="Loftus B."/>
        </authorList>
    </citation>
    <scope>NUCLEOTIDE SEQUENCE [LARGE SCALE GENOMIC DNA]</scope>
    <source>
        <strain evidence="2 3">Neff</strain>
    </source>
</reference>
<evidence type="ECO:0008006" key="4">
    <source>
        <dbReference type="Google" id="ProtNLM"/>
    </source>
</evidence>
<sequence length="416" mass="45798">MTNASAAVPTFLERLTSYPLVKYSCETTLHFYNEAKEKNNYVKRGLELAETSVGTVAASPLVLNVSKSCEPLLAKADQFGCSQLDRAEVSIFKPAAQLYTTANATLASSKKIVEEKVADSKKLVTEKVVQPISATYQHLVALPTVLTNQVFDFAQDSVDYYLPEEADSEKDASLAQAEEAVPQPQEANNNVIKTKSTTLTQCAYRRVQRKASHRVRIARLYGESVLTKSPLAVSVVNYVRTRDPEIRDNLVQQAKATATYYTDKTKGFVAERPLFKQATAFVEPYLANLSYQSFYSLLLTLLATVAPTKSAEQQSTATSSSSSAAVETESAEEKGNTDDTDGIEEEEENGEEETSGPAEPEHPSDEEEEEKVQKNVDDDDLAEDVAEHDERPQAKADQLIDDDGDDDDDDEVTVDY</sequence>
<dbReference type="AlphaFoldDB" id="L8HKR8"/>
<organism evidence="2 3">
    <name type="scientific">Acanthamoeba castellanii (strain ATCC 30010 / Neff)</name>
    <dbReference type="NCBI Taxonomy" id="1257118"/>
    <lineage>
        <taxon>Eukaryota</taxon>
        <taxon>Amoebozoa</taxon>
        <taxon>Discosea</taxon>
        <taxon>Longamoebia</taxon>
        <taxon>Centramoebida</taxon>
        <taxon>Acanthamoebidae</taxon>
        <taxon>Acanthamoeba</taxon>
    </lineage>
</organism>
<dbReference type="VEuPathDB" id="AmoebaDB:ACA1_290420"/>
<feature type="compositionally biased region" description="Acidic residues" evidence="1">
    <location>
        <begin position="338"/>
        <end position="354"/>
    </location>
</feature>
<gene>
    <name evidence="2" type="ORF">ACA1_290420</name>
</gene>
<dbReference type="PANTHER" id="PTHR14024">
    <property type="entry name" value="PERILIPIN"/>
    <property type="match status" value="1"/>
</dbReference>
<feature type="region of interest" description="Disordered" evidence="1">
    <location>
        <begin position="310"/>
        <end position="416"/>
    </location>
</feature>
<feature type="compositionally biased region" description="Acidic residues" evidence="1">
    <location>
        <begin position="377"/>
        <end position="387"/>
    </location>
</feature>
<dbReference type="GO" id="GO:0019915">
    <property type="term" value="P:lipid storage"/>
    <property type="evidence" value="ECO:0007669"/>
    <property type="project" value="TreeGrafter"/>
</dbReference>
<evidence type="ECO:0000256" key="1">
    <source>
        <dbReference type="SAM" id="MobiDB-lite"/>
    </source>
</evidence>
<feature type="region of interest" description="Disordered" evidence="1">
    <location>
        <begin position="171"/>
        <end position="191"/>
    </location>
</feature>
<dbReference type="EMBL" id="KB007805">
    <property type="protein sequence ID" value="ELR25268.1"/>
    <property type="molecule type" value="Genomic_DNA"/>
</dbReference>
<protein>
    <recommendedName>
        <fullName evidence="4">Perilipin family protein</fullName>
    </recommendedName>
</protein>